<dbReference type="FunFam" id="3.10.110.10:FF:000035">
    <property type="entry name" value="SUMO-conjugating enzyme ubc9"/>
    <property type="match status" value="1"/>
</dbReference>
<dbReference type="Gene3D" id="3.10.110.10">
    <property type="entry name" value="Ubiquitin Conjugating Enzyme"/>
    <property type="match status" value="1"/>
</dbReference>
<feature type="transmembrane region" description="Helical" evidence="14">
    <location>
        <begin position="49"/>
        <end position="69"/>
    </location>
</feature>
<evidence type="ECO:0000256" key="11">
    <source>
        <dbReference type="PROSITE-ProRule" id="PRU10133"/>
    </source>
</evidence>
<evidence type="ECO:0000256" key="8">
    <source>
        <dbReference type="ARBA" id="ARBA00039165"/>
    </source>
</evidence>
<dbReference type="PROSITE" id="PS50127">
    <property type="entry name" value="UBC_2"/>
    <property type="match status" value="1"/>
</dbReference>
<evidence type="ECO:0000256" key="4">
    <source>
        <dbReference type="ARBA" id="ARBA00022741"/>
    </source>
</evidence>
<evidence type="ECO:0000256" key="1">
    <source>
        <dbReference type="ARBA" id="ARBA00004123"/>
    </source>
</evidence>
<keyword evidence="6 12" id="KW-0067">ATP-binding</keyword>
<evidence type="ECO:0000313" key="16">
    <source>
        <dbReference type="EMBL" id="KGR01222.1"/>
    </source>
</evidence>
<evidence type="ECO:0000256" key="5">
    <source>
        <dbReference type="ARBA" id="ARBA00022786"/>
    </source>
</evidence>
<evidence type="ECO:0000256" key="6">
    <source>
        <dbReference type="ARBA" id="ARBA00022840"/>
    </source>
</evidence>
<dbReference type="PROSITE" id="PS00183">
    <property type="entry name" value="UBC_1"/>
    <property type="match status" value="1"/>
</dbReference>
<keyword evidence="4 12" id="KW-0547">Nucleotide-binding</keyword>
<accession>A0AB34PLQ2</accession>
<comment type="pathway">
    <text evidence="2">Protein modification; protein sumoylation.</text>
</comment>
<dbReference type="CDD" id="cd23798">
    <property type="entry name" value="UBCc_UBE2I"/>
    <property type="match status" value="1"/>
</dbReference>
<evidence type="ECO:0000256" key="10">
    <source>
        <dbReference type="ARBA" id="ARBA00081544"/>
    </source>
</evidence>
<dbReference type="InterPro" id="IPR016135">
    <property type="entry name" value="UBQ-conjugating_enzyme/RWD"/>
</dbReference>
<dbReference type="GO" id="GO:0005524">
    <property type="term" value="F:ATP binding"/>
    <property type="evidence" value="ECO:0007669"/>
    <property type="project" value="UniProtKB-UniRule"/>
</dbReference>
<evidence type="ECO:0000313" key="17">
    <source>
        <dbReference type="Proteomes" id="UP000030161"/>
    </source>
</evidence>
<evidence type="ECO:0000256" key="2">
    <source>
        <dbReference type="ARBA" id="ARBA00004718"/>
    </source>
</evidence>
<keyword evidence="3" id="KW-0808">Transferase</keyword>
<evidence type="ECO:0000256" key="3">
    <source>
        <dbReference type="ARBA" id="ARBA00022679"/>
    </source>
</evidence>
<evidence type="ECO:0000259" key="15">
    <source>
        <dbReference type="PROSITE" id="PS50127"/>
    </source>
</evidence>
<proteinExistence type="inferred from homology"/>
<dbReference type="EMBL" id="AJIX01000056">
    <property type="protein sequence ID" value="KGR01222.1"/>
    <property type="molecule type" value="Genomic_DNA"/>
</dbReference>
<dbReference type="Proteomes" id="UP000030161">
    <property type="component" value="Unassembled WGS sequence"/>
</dbReference>
<keyword evidence="14" id="KW-0812">Transmembrane</keyword>
<feature type="region of interest" description="Disordered" evidence="13">
    <location>
        <begin position="1"/>
        <end position="27"/>
    </location>
</feature>
<dbReference type="AlphaFoldDB" id="A0AB34PLQ2"/>
<dbReference type="InterPro" id="IPR050113">
    <property type="entry name" value="Ub_conjugating_enzyme"/>
</dbReference>
<name>A0AB34PLQ2_CANAX</name>
<keyword evidence="14" id="KW-0472">Membrane</keyword>
<dbReference type="InterPro" id="IPR000608">
    <property type="entry name" value="UBC"/>
</dbReference>
<evidence type="ECO:0000256" key="13">
    <source>
        <dbReference type="SAM" id="MobiDB-lite"/>
    </source>
</evidence>
<keyword evidence="14" id="KW-1133">Transmembrane helix</keyword>
<keyword evidence="7" id="KW-0539">Nucleus</keyword>
<evidence type="ECO:0000256" key="12">
    <source>
        <dbReference type="RuleBase" id="RU362109"/>
    </source>
</evidence>
<dbReference type="SMART" id="SM00212">
    <property type="entry name" value="UBCc"/>
    <property type="match status" value="1"/>
</dbReference>
<protein>
    <recommendedName>
        <fullName evidence="8">SUMO-conjugating enzyme UBC9</fullName>
    </recommendedName>
    <alternativeName>
        <fullName evidence="9">Ubiquitin carrier protein 9</fullName>
    </alternativeName>
    <alternativeName>
        <fullName evidence="10">Ubiquitin-conjugating enzyme E2-18 kDa</fullName>
    </alternativeName>
</protein>
<gene>
    <name evidence="16" type="ORF">MG3_06227</name>
</gene>
<comment type="subcellular location">
    <subcellularLocation>
        <location evidence="1">Nucleus</location>
    </subcellularLocation>
</comment>
<reference evidence="16 17" key="1">
    <citation type="submission" date="2013-12" db="EMBL/GenBank/DDBJ databases">
        <title>The Genome Sequence of Candida albicans P78048.</title>
        <authorList>
            <consortium name="The Broad Institute Genome Sequencing Platform"/>
            <consortium name="The Broad Institute Genome Sequencing Center for Infectious Disease"/>
            <person name="Cuomo C."/>
            <person name="Bennett R."/>
            <person name="Hirakawa M."/>
            <person name="Noverr M."/>
            <person name="Mitchell A."/>
            <person name="Young S.K."/>
            <person name="Zeng Q."/>
            <person name="Gargeya S."/>
            <person name="Fitzgerald M."/>
            <person name="Abouelleil A."/>
            <person name="Alvarado L."/>
            <person name="Berlin A.M."/>
            <person name="Chapman S.B."/>
            <person name="Dewar J."/>
            <person name="Goldberg J."/>
            <person name="Griggs A."/>
            <person name="Gujja S."/>
            <person name="Hansen M."/>
            <person name="Howarth C."/>
            <person name="Imamovic A."/>
            <person name="Larimer J."/>
            <person name="McCowan C."/>
            <person name="Murphy C."/>
            <person name="Pearson M."/>
            <person name="Priest M."/>
            <person name="Roberts A."/>
            <person name="Saif S."/>
            <person name="Shea T."/>
            <person name="Sykes S."/>
            <person name="Wortman J."/>
            <person name="Nusbaum C."/>
            <person name="Birren B."/>
        </authorList>
    </citation>
    <scope>NUCLEOTIDE SEQUENCE [LARGE SCALE GENOMIC DNA]</scope>
    <source>
        <strain evidence="16 17">P78048</strain>
    </source>
</reference>
<evidence type="ECO:0000256" key="9">
    <source>
        <dbReference type="ARBA" id="ARBA00044296"/>
    </source>
</evidence>
<dbReference type="GO" id="GO:0019789">
    <property type="term" value="F:SUMO transferase activity"/>
    <property type="evidence" value="ECO:0007669"/>
    <property type="project" value="UniProtKB-ARBA"/>
</dbReference>
<dbReference type="GO" id="GO:0005634">
    <property type="term" value="C:nucleus"/>
    <property type="evidence" value="ECO:0007669"/>
    <property type="project" value="UniProtKB-SubCell"/>
</dbReference>
<sequence>MECVGEKKKFWSRKRERKGKKERKKKSNGMKKKYAHLILEVDCLSFSFFFFWVCFLLSTTVMSLCLIRLQEERKQWRKTHPFGFFAKPNKASDGSLDLKHWTAGIPGKEGTIWEGAVYPVTLEFPDEYPSKPPKVKFRPKFYHPNVYPSGTVCLSILNESQDWKPAITLTQILLGVQELLDTPNKESPAQEDAYRHFVHDMNTYVKRVKAEVKKYMTQE</sequence>
<feature type="active site" description="Glycyl thioester intermediate" evidence="11">
    <location>
        <position position="153"/>
    </location>
</feature>
<keyword evidence="5 12" id="KW-0833">Ubl conjugation pathway</keyword>
<dbReference type="Pfam" id="PF00179">
    <property type="entry name" value="UQ_con"/>
    <property type="match status" value="1"/>
</dbReference>
<evidence type="ECO:0000256" key="14">
    <source>
        <dbReference type="SAM" id="Phobius"/>
    </source>
</evidence>
<evidence type="ECO:0000256" key="7">
    <source>
        <dbReference type="ARBA" id="ARBA00023242"/>
    </source>
</evidence>
<feature type="compositionally biased region" description="Basic residues" evidence="13">
    <location>
        <begin position="10"/>
        <end position="27"/>
    </location>
</feature>
<dbReference type="GO" id="GO:0016925">
    <property type="term" value="P:protein sumoylation"/>
    <property type="evidence" value="ECO:0007669"/>
    <property type="project" value="UniProtKB-ARBA"/>
</dbReference>
<dbReference type="GO" id="GO:0005694">
    <property type="term" value="C:chromosome"/>
    <property type="evidence" value="ECO:0007669"/>
    <property type="project" value="UniProtKB-ARBA"/>
</dbReference>
<dbReference type="PANTHER" id="PTHR24067">
    <property type="entry name" value="UBIQUITIN-CONJUGATING ENZYME E2"/>
    <property type="match status" value="1"/>
</dbReference>
<dbReference type="SUPFAM" id="SSF54495">
    <property type="entry name" value="UBC-like"/>
    <property type="match status" value="1"/>
</dbReference>
<organism evidence="16 17">
    <name type="scientific">Candida albicans P78048</name>
    <dbReference type="NCBI Taxonomy" id="1094989"/>
    <lineage>
        <taxon>Eukaryota</taxon>
        <taxon>Fungi</taxon>
        <taxon>Dikarya</taxon>
        <taxon>Ascomycota</taxon>
        <taxon>Saccharomycotina</taxon>
        <taxon>Pichiomycetes</taxon>
        <taxon>Debaryomycetaceae</taxon>
        <taxon>Candida/Lodderomyces clade</taxon>
        <taxon>Candida</taxon>
    </lineage>
</organism>
<comment type="caution">
    <text evidence="16">The sequence shown here is derived from an EMBL/GenBank/DDBJ whole genome shotgun (WGS) entry which is preliminary data.</text>
</comment>
<dbReference type="InterPro" id="IPR023313">
    <property type="entry name" value="UBQ-conjugating_AS"/>
</dbReference>
<comment type="similarity">
    <text evidence="12">Belongs to the ubiquitin-conjugating enzyme family.</text>
</comment>
<feature type="domain" description="UBC core" evidence="15">
    <location>
        <begin position="64"/>
        <end position="217"/>
    </location>
</feature>